<reference evidence="1" key="1">
    <citation type="submission" date="2014-11" db="EMBL/GenBank/DDBJ databases">
        <authorList>
            <person name="Amaro Gonzalez C."/>
        </authorList>
    </citation>
    <scope>NUCLEOTIDE SEQUENCE</scope>
</reference>
<protein>
    <submittedName>
        <fullName evidence="1">Uncharacterized protein</fullName>
    </submittedName>
</protein>
<reference evidence="1" key="2">
    <citation type="journal article" date="2015" name="Fish Shellfish Immunol.">
        <title>Early steps in the European eel (Anguilla anguilla)-Vibrio vulnificus interaction in the gills: Role of the RtxA13 toxin.</title>
        <authorList>
            <person name="Callol A."/>
            <person name="Pajuelo D."/>
            <person name="Ebbesson L."/>
            <person name="Teles M."/>
            <person name="MacKenzie S."/>
            <person name="Amaro C."/>
        </authorList>
    </citation>
    <scope>NUCLEOTIDE SEQUENCE</scope>
</reference>
<name>A0A0E9R645_ANGAN</name>
<proteinExistence type="predicted"/>
<dbReference type="EMBL" id="GBXM01083983">
    <property type="protein sequence ID" value="JAH24594.1"/>
    <property type="molecule type" value="Transcribed_RNA"/>
</dbReference>
<accession>A0A0E9R645</accession>
<sequence>MQFENDQVSKQTVHIKNTPLDSSIQLKITKQTLHTNKAVNTTTYTFC</sequence>
<organism evidence="1">
    <name type="scientific">Anguilla anguilla</name>
    <name type="common">European freshwater eel</name>
    <name type="synonym">Muraena anguilla</name>
    <dbReference type="NCBI Taxonomy" id="7936"/>
    <lineage>
        <taxon>Eukaryota</taxon>
        <taxon>Metazoa</taxon>
        <taxon>Chordata</taxon>
        <taxon>Craniata</taxon>
        <taxon>Vertebrata</taxon>
        <taxon>Euteleostomi</taxon>
        <taxon>Actinopterygii</taxon>
        <taxon>Neopterygii</taxon>
        <taxon>Teleostei</taxon>
        <taxon>Anguilliformes</taxon>
        <taxon>Anguillidae</taxon>
        <taxon>Anguilla</taxon>
    </lineage>
</organism>
<evidence type="ECO:0000313" key="1">
    <source>
        <dbReference type="EMBL" id="JAH24594.1"/>
    </source>
</evidence>
<dbReference type="AlphaFoldDB" id="A0A0E9R645"/>